<evidence type="ECO:0000313" key="10">
    <source>
        <dbReference type="Proteomes" id="UP001374579"/>
    </source>
</evidence>
<dbReference type="Gene3D" id="3.30.160.60">
    <property type="entry name" value="Classic Zinc Finger"/>
    <property type="match status" value="1"/>
</dbReference>
<evidence type="ECO:0000313" key="9">
    <source>
        <dbReference type="EMBL" id="KAK7104578.1"/>
    </source>
</evidence>
<feature type="coiled-coil region" evidence="5">
    <location>
        <begin position="155"/>
        <end position="208"/>
    </location>
</feature>
<dbReference type="InterPro" id="IPR017907">
    <property type="entry name" value="Znf_RING_CS"/>
</dbReference>
<sequence length="599" mass="67261">MASPLTEIKSLTCSVCLEILDDPRLLQCHHTFCTKCIQDVADRHYGGTSFPCPTCRCQINLPPDGVPALQKNFYITDEDLVRARQGLFHCGVHSGHLLDMYCYDCEELLCPKCVITEHKEHNTTDLTEAAASAKNQLEQNKIRLGMAITTVESRIQATTKEHEALCDKKDAIERNLRSRHAVIVAAANKYLEETLDSLKKAFQTAESNVSADLQTETRNKSALQQLQRRLQDALDNDLPCSLLDVVTEMKEGDGSEESVGKLVPEERNQLVRPVLRCATTKTEDLVDRIHNYFGTVENIQVYTGCHTNDDTKVEPFNIGEEPGTEVFSMCLINKGHIHLSYSWHKGSRTACAEEFDSSGRHTRTFDTATGKASFKSTKQASMQYTQQEGRFITCSKSNEHFSFHNNLTLGRATVKKTIVKSADPFTAEDKEEFTIQCGPHRAFDVDSTDQYFVIVEESKTSNSERKVQLFIRPHEDTPARSRERLALNTEGSATSPSSRTTATDVTYSSPSQPFKPADVCFYKKGHKEVLLIADEINDAIHVVHVRPEELEFTGYLCAGHPLLVQPTALTVDSRNRVWVACRGRVILIVEPDMDIFYDI</sequence>
<feature type="region of interest" description="Disordered" evidence="6">
    <location>
        <begin position="487"/>
        <end position="510"/>
    </location>
</feature>
<evidence type="ECO:0000259" key="8">
    <source>
        <dbReference type="PROSITE" id="PS50119"/>
    </source>
</evidence>
<dbReference type="PANTHER" id="PTHR25462">
    <property type="entry name" value="BONUS, ISOFORM C-RELATED"/>
    <property type="match status" value="1"/>
</dbReference>
<dbReference type="SUPFAM" id="SSF57845">
    <property type="entry name" value="B-box zinc-binding domain"/>
    <property type="match status" value="1"/>
</dbReference>
<feature type="compositionally biased region" description="Low complexity" evidence="6">
    <location>
        <begin position="492"/>
        <end position="503"/>
    </location>
</feature>
<dbReference type="PROSITE" id="PS50089">
    <property type="entry name" value="ZF_RING_2"/>
    <property type="match status" value="1"/>
</dbReference>
<dbReference type="InterPro" id="IPR013083">
    <property type="entry name" value="Znf_RING/FYVE/PHD"/>
</dbReference>
<comment type="caution">
    <text evidence="9">The sequence shown here is derived from an EMBL/GenBank/DDBJ whole genome shotgun (WGS) entry which is preliminary data.</text>
</comment>
<evidence type="ECO:0000256" key="2">
    <source>
        <dbReference type="ARBA" id="ARBA00022771"/>
    </source>
</evidence>
<dbReference type="Pfam" id="PF00643">
    <property type="entry name" value="zf-B_box"/>
    <property type="match status" value="1"/>
</dbReference>
<dbReference type="PROSITE" id="PS00518">
    <property type="entry name" value="ZF_RING_1"/>
    <property type="match status" value="1"/>
</dbReference>
<keyword evidence="3" id="KW-0862">Zinc</keyword>
<dbReference type="InterPro" id="IPR000315">
    <property type="entry name" value="Znf_B-box"/>
</dbReference>
<gene>
    <name evidence="9" type="ORF">V1264_019273</name>
</gene>
<dbReference type="InterPro" id="IPR027370">
    <property type="entry name" value="Znf-RING_euk"/>
</dbReference>
<evidence type="ECO:0000259" key="7">
    <source>
        <dbReference type="PROSITE" id="PS50089"/>
    </source>
</evidence>
<dbReference type="PANTHER" id="PTHR25462:SF296">
    <property type="entry name" value="MEIOTIC P26, ISOFORM F"/>
    <property type="match status" value="1"/>
</dbReference>
<feature type="domain" description="RING-type" evidence="7">
    <location>
        <begin position="13"/>
        <end position="56"/>
    </location>
</feature>
<dbReference type="InterPro" id="IPR047153">
    <property type="entry name" value="TRIM45/56/19-like"/>
</dbReference>
<evidence type="ECO:0000256" key="1">
    <source>
        <dbReference type="ARBA" id="ARBA00022723"/>
    </source>
</evidence>
<dbReference type="InterPro" id="IPR001841">
    <property type="entry name" value="Znf_RING"/>
</dbReference>
<dbReference type="SUPFAM" id="SSF57850">
    <property type="entry name" value="RING/U-box"/>
    <property type="match status" value="1"/>
</dbReference>
<evidence type="ECO:0000256" key="4">
    <source>
        <dbReference type="PROSITE-ProRule" id="PRU00024"/>
    </source>
</evidence>
<name>A0AAN9BG72_9CAEN</name>
<evidence type="ECO:0000256" key="3">
    <source>
        <dbReference type="ARBA" id="ARBA00022833"/>
    </source>
</evidence>
<accession>A0AAN9BG72</accession>
<dbReference type="SUPFAM" id="SSF63829">
    <property type="entry name" value="Calcium-dependent phosphotriesterase"/>
    <property type="match status" value="1"/>
</dbReference>
<dbReference type="EMBL" id="JBAMIC010000008">
    <property type="protein sequence ID" value="KAK7104578.1"/>
    <property type="molecule type" value="Genomic_DNA"/>
</dbReference>
<keyword evidence="10" id="KW-1185">Reference proteome</keyword>
<proteinExistence type="predicted"/>
<feature type="domain" description="B box-type" evidence="8">
    <location>
        <begin position="85"/>
        <end position="126"/>
    </location>
</feature>
<organism evidence="9 10">
    <name type="scientific">Littorina saxatilis</name>
    <dbReference type="NCBI Taxonomy" id="31220"/>
    <lineage>
        <taxon>Eukaryota</taxon>
        <taxon>Metazoa</taxon>
        <taxon>Spiralia</taxon>
        <taxon>Lophotrochozoa</taxon>
        <taxon>Mollusca</taxon>
        <taxon>Gastropoda</taxon>
        <taxon>Caenogastropoda</taxon>
        <taxon>Littorinimorpha</taxon>
        <taxon>Littorinoidea</taxon>
        <taxon>Littorinidae</taxon>
        <taxon>Littorina</taxon>
    </lineage>
</organism>
<dbReference type="Gene3D" id="3.30.40.10">
    <property type="entry name" value="Zinc/RING finger domain, C3HC4 (zinc finger)"/>
    <property type="match status" value="1"/>
</dbReference>
<keyword evidence="1" id="KW-0479">Metal-binding</keyword>
<reference evidence="9 10" key="1">
    <citation type="submission" date="2024-02" db="EMBL/GenBank/DDBJ databases">
        <title>Chromosome-scale genome assembly of the rough periwinkle Littorina saxatilis.</title>
        <authorList>
            <person name="De Jode A."/>
            <person name="Faria R."/>
            <person name="Formenti G."/>
            <person name="Sims Y."/>
            <person name="Smith T.P."/>
            <person name="Tracey A."/>
            <person name="Wood J.M.D."/>
            <person name="Zagrodzka Z.B."/>
            <person name="Johannesson K."/>
            <person name="Butlin R.K."/>
            <person name="Leder E.H."/>
        </authorList>
    </citation>
    <scope>NUCLEOTIDE SEQUENCE [LARGE SCALE GENOMIC DNA]</scope>
    <source>
        <strain evidence="9">Snail1</strain>
        <tissue evidence="9">Muscle</tissue>
    </source>
</reference>
<evidence type="ECO:0000256" key="6">
    <source>
        <dbReference type="SAM" id="MobiDB-lite"/>
    </source>
</evidence>
<dbReference type="Pfam" id="PF13445">
    <property type="entry name" value="zf-RING_UBOX"/>
    <property type="match status" value="1"/>
</dbReference>
<keyword evidence="2 4" id="KW-0863">Zinc-finger</keyword>
<dbReference type="PROSITE" id="PS50119">
    <property type="entry name" value="ZF_BBOX"/>
    <property type="match status" value="1"/>
</dbReference>
<keyword evidence="5" id="KW-0175">Coiled coil</keyword>
<dbReference type="SMART" id="SM00184">
    <property type="entry name" value="RING"/>
    <property type="match status" value="1"/>
</dbReference>
<evidence type="ECO:0000256" key="5">
    <source>
        <dbReference type="SAM" id="Coils"/>
    </source>
</evidence>
<dbReference type="AlphaFoldDB" id="A0AAN9BG72"/>
<dbReference type="GO" id="GO:0008270">
    <property type="term" value="F:zinc ion binding"/>
    <property type="evidence" value="ECO:0007669"/>
    <property type="project" value="UniProtKB-KW"/>
</dbReference>
<dbReference type="Proteomes" id="UP001374579">
    <property type="component" value="Unassembled WGS sequence"/>
</dbReference>
<protein>
    <submittedName>
        <fullName evidence="9">Uncharacterized protein</fullName>
    </submittedName>
</protein>